<evidence type="ECO:0000256" key="6">
    <source>
        <dbReference type="ARBA" id="ARBA00023033"/>
    </source>
</evidence>
<protein>
    <submittedName>
        <fullName evidence="8">Cytochrome P450</fullName>
    </submittedName>
</protein>
<evidence type="ECO:0000313" key="8">
    <source>
        <dbReference type="EMBL" id="EKG22637.1"/>
    </source>
</evidence>
<keyword evidence="7" id="KW-0812">Transmembrane</keyword>
<gene>
    <name evidence="8" type="ORF">MPH_00011</name>
</gene>
<evidence type="ECO:0000256" key="3">
    <source>
        <dbReference type="ARBA" id="ARBA00022723"/>
    </source>
</evidence>
<keyword evidence="7" id="KW-0472">Membrane</keyword>
<dbReference type="AlphaFoldDB" id="K2SCE2"/>
<sequence length="394" mass="43638">MALSSLAAGYGSPALVALAVGCVLVSALISWRSRGPRLALPVVGDPNATDCRAALEEGTKRVSRIRLRNEVRANGPFAQYPNTPWLLPLQDPIAILPAWAATEIKSLPESQVSLNKELYIRFLGRYTLMGQEDKEMVAVIQHDLTRSLPDVFNNVLLDEAKHALRVSFGQCLRWTSFSVFEKMARIVTMINGRAFVGLPLSRDDDWINSTIAFTTEGDVVAQSLRPFPALLRPLVAPFHPTVRSLRKHQALVAKRTQPLIQAHFDAGALATDSKEDPSKGGRLLGWLLSRYTRRPSLAEVTRDYLLSSAASIPIPASLLVHVLFELASRPEYVEPLREELKEVVGKAKRFDYSCLSGLERMDSFIRECQRLNSHGLGTCTSTPPWRATGLTCTR</sequence>
<dbReference type="GO" id="GO:0016705">
    <property type="term" value="F:oxidoreductase activity, acting on paired donors, with incorporation or reduction of molecular oxygen"/>
    <property type="evidence" value="ECO:0007669"/>
    <property type="project" value="InterPro"/>
</dbReference>
<dbReference type="Pfam" id="PF00067">
    <property type="entry name" value="p450"/>
    <property type="match status" value="1"/>
</dbReference>
<keyword evidence="5" id="KW-0408">Iron</keyword>
<proteinExistence type="inferred from homology"/>
<dbReference type="InterPro" id="IPR001128">
    <property type="entry name" value="Cyt_P450"/>
</dbReference>
<evidence type="ECO:0000256" key="4">
    <source>
        <dbReference type="ARBA" id="ARBA00023002"/>
    </source>
</evidence>
<keyword evidence="6" id="KW-0503">Monooxygenase</keyword>
<dbReference type="CDD" id="cd11041">
    <property type="entry name" value="CYP503A1-like"/>
    <property type="match status" value="1"/>
</dbReference>
<dbReference type="PANTHER" id="PTHR46206">
    <property type="entry name" value="CYTOCHROME P450"/>
    <property type="match status" value="1"/>
</dbReference>
<dbReference type="HOGENOM" id="CLU_022195_10_0_1"/>
<organism evidence="8 9">
    <name type="scientific">Macrophomina phaseolina (strain MS6)</name>
    <name type="common">Charcoal rot fungus</name>
    <dbReference type="NCBI Taxonomy" id="1126212"/>
    <lineage>
        <taxon>Eukaryota</taxon>
        <taxon>Fungi</taxon>
        <taxon>Dikarya</taxon>
        <taxon>Ascomycota</taxon>
        <taxon>Pezizomycotina</taxon>
        <taxon>Dothideomycetes</taxon>
        <taxon>Dothideomycetes incertae sedis</taxon>
        <taxon>Botryosphaeriales</taxon>
        <taxon>Botryosphaeriaceae</taxon>
        <taxon>Macrophomina</taxon>
    </lineage>
</organism>
<evidence type="ECO:0000256" key="1">
    <source>
        <dbReference type="ARBA" id="ARBA00001971"/>
    </source>
</evidence>
<evidence type="ECO:0000256" key="2">
    <source>
        <dbReference type="ARBA" id="ARBA00010617"/>
    </source>
</evidence>
<accession>K2SCE2</accession>
<dbReference type="InterPro" id="IPR036396">
    <property type="entry name" value="Cyt_P450_sf"/>
</dbReference>
<dbReference type="SUPFAM" id="SSF48264">
    <property type="entry name" value="Cytochrome P450"/>
    <property type="match status" value="1"/>
</dbReference>
<evidence type="ECO:0000256" key="7">
    <source>
        <dbReference type="SAM" id="Phobius"/>
    </source>
</evidence>
<dbReference type="PANTHER" id="PTHR46206:SF6">
    <property type="entry name" value="CYTOCHROME P450 MONOOXYGENASE AN1598-RELATED"/>
    <property type="match status" value="1"/>
</dbReference>
<comment type="similarity">
    <text evidence="2">Belongs to the cytochrome P450 family.</text>
</comment>
<evidence type="ECO:0000313" key="9">
    <source>
        <dbReference type="Proteomes" id="UP000007129"/>
    </source>
</evidence>
<dbReference type="GO" id="GO:0004497">
    <property type="term" value="F:monooxygenase activity"/>
    <property type="evidence" value="ECO:0007669"/>
    <property type="project" value="UniProtKB-KW"/>
</dbReference>
<dbReference type="OrthoDB" id="1844152at2759"/>
<keyword evidence="7" id="KW-1133">Transmembrane helix</keyword>
<dbReference type="VEuPathDB" id="FungiDB:MPH_00011"/>
<dbReference type="GO" id="GO:0005506">
    <property type="term" value="F:iron ion binding"/>
    <property type="evidence" value="ECO:0007669"/>
    <property type="project" value="InterPro"/>
</dbReference>
<dbReference type="STRING" id="1126212.K2SCE2"/>
<keyword evidence="3" id="KW-0479">Metal-binding</keyword>
<reference evidence="8 9" key="1">
    <citation type="journal article" date="2012" name="BMC Genomics">
        <title>Tools to kill: Genome of one of the most destructive plant pathogenic fungi Macrophomina phaseolina.</title>
        <authorList>
            <person name="Islam M.S."/>
            <person name="Haque M.S."/>
            <person name="Islam M.M."/>
            <person name="Emdad E.M."/>
            <person name="Halim A."/>
            <person name="Hossen Q.M.M."/>
            <person name="Hossain M.Z."/>
            <person name="Ahmed B."/>
            <person name="Rahim S."/>
            <person name="Rahman M.S."/>
            <person name="Alam M.M."/>
            <person name="Hou S."/>
            <person name="Wan X."/>
            <person name="Saito J.A."/>
            <person name="Alam M."/>
        </authorList>
    </citation>
    <scope>NUCLEOTIDE SEQUENCE [LARGE SCALE GENOMIC DNA]</scope>
    <source>
        <strain evidence="8 9">MS6</strain>
    </source>
</reference>
<dbReference type="Gene3D" id="1.10.630.10">
    <property type="entry name" value="Cytochrome P450"/>
    <property type="match status" value="1"/>
</dbReference>
<feature type="transmembrane region" description="Helical" evidence="7">
    <location>
        <begin position="12"/>
        <end position="31"/>
    </location>
</feature>
<dbReference type="Proteomes" id="UP000007129">
    <property type="component" value="Unassembled WGS sequence"/>
</dbReference>
<comment type="caution">
    <text evidence="8">The sequence shown here is derived from an EMBL/GenBank/DDBJ whole genome shotgun (WGS) entry which is preliminary data.</text>
</comment>
<dbReference type="EMBL" id="AHHD01000004">
    <property type="protein sequence ID" value="EKG22637.1"/>
    <property type="molecule type" value="Genomic_DNA"/>
</dbReference>
<dbReference type="GO" id="GO:0020037">
    <property type="term" value="F:heme binding"/>
    <property type="evidence" value="ECO:0007669"/>
    <property type="project" value="InterPro"/>
</dbReference>
<dbReference type="eggNOG" id="KOG0157">
    <property type="taxonomic scope" value="Eukaryota"/>
</dbReference>
<dbReference type="InParanoid" id="K2SCE2"/>
<name>K2SCE2_MACPH</name>
<keyword evidence="4" id="KW-0560">Oxidoreductase</keyword>
<evidence type="ECO:0000256" key="5">
    <source>
        <dbReference type="ARBA" id="ARBA00023004"/>
    </source>
</evidence>
<comment type="cofactor">
    <cofactor evidence="1">
        <name>heme</name>
        <dbReference type="ChEBI" id="CHEBI:30413"/>
    </cofactor>
</comment>